<dbReference type="SUPFAM" id="SSF48008">
    <property type="entry name" value="GntR ligand-binding domain-like"/>
    <property type="match status" value="1"/>
</dbReference>
<dbReference type="GO" id="GO:0003700">
    <property type="term" value="F:DNA-binding transcription factor activity"/>
    <property type="evidence" value="ECO:0007669"/>
    <property type="project" value="InterPro"/>
</dbReference>
<dbReference type="Pfam" id="PF07729">
    <property type="entry name" value="FCD"/>
    <property type="match status" value="1"/>
</dbReference>
<dbReference type="InterPro" id="IPR036388">
    <property type="entry name" value="WH-like_DNA-bd_sf"/>
</dbReference>
<dbReference type="PRINTS" id="PR00035">
    <property type="entry name" value="HTHGNTR"/>
</dbReference>
<dbReference type="EMBL" id="SMAI01000005">
    <property type="protein sequence ID" value="TCT04993.1"/>
    <property type="molecule type" value="Genomic_DNA"/>
</dbReference>
<evidence type="ECO:0000256" key="3">
    <source>
        <dbReference type="ARBA" id="ARBA00023163"/>
    </source>
</evidence>
<dbReference type="PANTHER" id="PTHR43537">
    <property type="entry name" value="TRANSCRIPTIONAL REGULATOR, GNTR FAMILY"/>
    <property type="match status" value="1"/>
</dbReference>
<keyword evidence="1" id="KW-0805">Transcription regulation</keyword>
<dbReference type="InterPro" id="IPR000485">
    <property type="entry name" value="AsnC-type_HTH_dom"/>
</dbReference>
<evidence type="ECO:0000256" key="1">
    <source>
        <dbReference type="ARBA" id="ARBA00023015"/>
    </source>
</evidence>
<dbReference type="InterPro" id="IPR036390">
    <property type="entry name" value="WH_DNA-bd_sf"/>
</dbReference>
<evidence type="ECO:0000256" key="4">
    <source>
        <dbReference type="SAM" id="MobiDB-lite"/>
    </source>
</evidence>
<dbReference type="PANTHER" id="PTHR43537:SF49">
    <property type="entry name" value="TRANSCRIPTIONAL REGULATORY PROTEIN"/>
    <property type="match status" value="1"/>
</dbReference>
<keyword evidence="7" id="KW-1185">Reference proteome</keyword>
<reference evidence="6 7" key="1">
    <citation type="submission" date="2019-03" db="EMBL/GenBank/DDBJ databases">
        <title>Genomic Encyclopedia of Type Strains, Phase IV (KMG-IV): sequencing the most valuable type-strain genomes for metagenomic binning, comparative biology and taxonomic classification.</title>
        <authorList>
            <person name="Goeker M."/>
        </authorList>
    </citation>
    <scope>NUCLEOTIDE SEQUENCE [LARGE SCALE GENOMIC DNA]</scope>
    <source>
        <strain evidence="6 7">DSM 9035</strain>
    </source>
</reference>
<dbReference type="GO" id="GO:0043565">
    <property type="term" value="F:sequence-specific DNA binding"/>
    <property type="evidence" value="ECO:0007669"/>
    <property type="project" value="InterPro"/>
</dbReference>
<dbReference type="InterPro" id="IPR011711">
    <property type="entry name" value="GntR_C"/>
</dbReference>
<keyword evidence="3" id="KW-0804">Transcription</keyword>
<protein>
    <submittedName>
        <fullName evidence="6">DNA-binding GntR family transcriptional regulator</fullName>
    </submittedName>
</protein>
<evidence type="ECO:0000256" key="2">
    <source>
        <dbReference type="ARBA" id="ARBA00023125"/>
    </source>
</evidence>
<dbReference type="Pfam" id="PF00392">
    <property type="entry name" value="GntR"/>
    <property type="match status" value="1"/>
</dbReference>
<dbReference type="SMART" id="SM00345">
    <property type="entry name" value="HTH_GNTR"/>
    <property type="match status" value="1"/>
</dbReference>
<feature type="compositionally biased region" description="Basic and acidic residues" evidence="4">
    <location>
        <begin position="12"/>
        <end position="22"/>
    </location>
</feature>
<accession>A0A4R3LWP8</accession>
<gene>
    <name evidence="6" type="ORF">EDC64_10524</name>
</gene>
<dbReference type="Gene3D" id="1.10.10.10">
    <property type="entry name" value="Winged helix-like DNA-binding domain superfamily/Winged helix DNA-binding domain"/>
    <property type="match status" value="1"/>
</dbReference>
<name>A0A4R3LWP8_9HYPH</name>
<dbReference type="RefSeq" id="WP_207916002.1">
    <property type="nucleotide sequence ID" value="NZ_SMAI01000005.1"/>
</dbReference>
<dbReference type="InterPro" id="IPR000524">
    <property type="entry name" value="Tscrpt_reg_HTH_GntR"/>
</dbReference>
<keyword evidence="2 6" id="KW-0238">DNA-binding</keyword>
<dbReference type="InterPro" id="IPR008920">
    <property type="entry name" value="TF_FadR/GntR_C"/>
</dbReference>
<comment type="caution">
    <text evidence="6">The sequence shown here is derived from an EMBL/GenBank/DDBJ whole genome shotgun (WGS) entry which is preliminary data.</text>
</comment>
<dbReference type="Proteomes" id="UP000294664">
    <property type="component" value="Unassembled WGS sequence"/>
</dbReference>
<dbReference type="AlphaFoldDB" id="A0A4R3LWP8"/>
<dbReference type="PROSITE" id="PS50949">
    <property type="entry name" value="HTH_GNTR"/>
    <property type="match status" value="1"/>
</dbReference>
<dbReference type="SUPFAM" id="SSF46785">
    <property type="entry name" value="Winged helix' DNA-binding domain"/>
    <property type="match status" value="1"/>
</dbReference>
<dbReference type="CDD" id="cd07377">
    <property type="entry name" value="WHTH_GntR"/>
    <property type="match status" value="1"/>
</dbReference>
<feature type="region of interest" description="Disordered" evidence="4">
    <location>
        <begin position="1"/>
        <end position="27"/>
    </location>
</feature>
<dbReference type="SMART" id="SM00895">
    <property type="entry name" value="FCD"/>
    <property type="match status" value="1"/>
</dbReference>
<sequence>MAKAVTKTPKPLKADAPPRAEKASTSSLSRTAYEFVRRAIQIGQYSPGDRIREEEIADQLGVSRTPVRDAMRRLEADGFLVHESHRGMTIAQFDHQTVMELYAMWNVLEGAAASMAARHAADAEIELLEEYIALEPAEAVTAERMAEHNRKFHQAIYRSAHNRYLLKTLSVLSDSLDFLSRTTFTIGARRELAQVEHRAIVDAIRARDPEGAEKAARAHIRAALRARLTLLAETPDS</sequence>
<dbReference type="Gene3D" id="1.20.120.530">
    <property type="entry name" value="GntR ligand-binding domain-like"/>
    <property type="match status" value="1"/>
</dbReference>
<evidence type="ECO:0000313" key="7">
    <source>
        <dbReference type="Proteomes" id="UP000294664"/>
    </source>
</evidence>
<feature type="domain" description="HTH gntR-type" evidence="5">
    <location>
        <begin position="26"/>
        <end position="93"/>
    </location>
</feature>
<evidence type="ECO:0000259" key="5">
    <source>
        <dbReference type="PROSITE" id="PS50949"/>
    </source>
</evidence>
<dbReference type="PRINTS" id="PR00033">
    <property type="entry name" value="HTHASNC"/>
</dbReference>
<proteinExistence type="predicted"/>
<organism evidence="6 7">
    <name type="scientific">Aquabacter spiritensis</name>
    <dbReference type="NCBI Taxonomy" id="933073"/>
    <lineage>
        <taxon>Bacteria</taxon>
        <taxon>Pseudomonadati</taxon>
        <taxon>Pseudomonadota</taxon>
        <taxon>Alphaproteobacteria</taxon>
        <taxon>Hyphomicrobiales</taxon>
        <taxon>Xanthobacteraceae</taxon>
        <taxon>Aquabacter</taxon>
    </lineage>
</organism>
<evidence type="ECO:0000313" key="6">
    <source>
        <dbReference type="EMBL" id="TCT04993.1"/>
    </source>
</evidence>